<protein>
    <recommendedName>
        <fullName evidence="2">histidine kinase</fullName>
        <ecNumber evidence="2">2.7.13.3</ecNumber>
    </recommendedName>
</protein>
<evidence type="ECO:0000313" key="13">
    <source>
        <dbReference type="EMBL" id="PWU43102.1"/>
    </source>
</evidence>
<keyword evidence="3" id="KW-0597">Phosphoprotein</keyword>
<dbReference type="AlphaFoldDB" id="A0A317JUI9"/>
<dbReference type="OrthoDB" id="4198152at2"/>
<evidence type="ECO:0000259" key="12">
    <source>
        <dbReference type="Pfam" id="PF13796"/>
    </source>
</evidence>
<dbReference type="CDD" id="cd16917">
    <property type="entry name" value="HATPase_UhpB-NarQ-NarX-like"/>
    <property type="match status" value="1"/>
</dbReference>
<feature type="domain" description="Signal transduction histidine kinase subgroup 3 dimerisation and phosphoacceptor" evidence="11">
    <location>
        <begin position="242"/>
        <end position="305"/>
    </location>
</feature>
<dbReference type="InterPro" id="IPR011712">
    <property type="entry name" value="Sig_transdc_His_kin_sub3_dim/P"/>
</dbReference>
<comment type="catalytic activity">
    <reaction evidence="1">
        <text>ATP + protein L-histidine = ADP + protein N-phospho-L-histidine.</text>
        <dbReference type="EC" id="2.7.13.3"/>
    </reaction>
</comment>
<evidence type="ECO:0000259" key="11">
    <source>
        <dbReference type="Pfam" id="PF07730"/>
    </source>
</evidence>
<keyword evidence="14" id="KW-1185">Reference proteome</keyword>
<evidence type="ECO:0000256" key="3">
    <source>
        <dbReference type="ARBA" id="ARBA00022553"/>
    </source>
</evidence>
<dbReference type="RefSeq" id="WP_109948406.1">
    <property type="nucleotide sequence ID" value="NZ_QGSV01000503.1"/>
</dbReference>
<dbReference type="GO" id="GO:0005524">
    <property type="term" value="F:ATP binding"/>
    <property type="evidence" value="ECO:0007669"/>
    <property type="project" value="UniProtKB-KW"/>
</dbReference>
<feature type="domain" description="Histidine kinase/HSP90-like ATPase" evidence="10">
    <location>
        <begin position="347"/>
        <end position="432"/>
    </location>
</feature>
<dbReference type="Proteomes" id="UP000245683">
    <property type="component" value="Unassembled WGS sequence"/>
</dbReference>
<dbReference type="InterPro" id="IPR036890">
    <property type="entry name" value="HATPase_C_sf"/>
</dbReference>
<dbReference type="InterPro" id="IPR025828">
    <property type="entry name" value="Put_sensor_dom"/>
</dbReference>
<evidence type="ECO:0000256" key="7">
    <source>
        <dbReference type="ARBA" id="ARBA00022840"/>
    </source>
</evidence>
<dbReference type="Gene3D" id="3.30.565.10">
    <property type="entry name" value="Histidine kinase-like ATPase, C-terminal domain"/>
    <property type="match status" value="1"/>
</dbReference>
<evidence type="ECO:0000256" key="9">
    <source>
        <dbReference type="SAM" id="Phobius"/>
    </source>
</evidence>
<evidence type="ECO:0000256" key="4">
    <source>
        <dbReference type="ARBA" id="ARBA00022679"/>
    </source>
</evidence>
<dbReference type="Pfam" id="PF02518">
    <property type="entry name" value="HATPase_c"/>
    <property type="match status" value="1"/>
</dbReference>
<evidence type="ECO:0000256" key="8">
    <source>
        <dbReference type="ARBA" id="ARBA00023012"/>
    </source>
</evidence>
<keyword evidence="9" id="KW-0472">Membrane</keyword>
<sequence>MTALPLATVPAPAPARSLTRQLLHDSGYVLLGLPLALASFVVLVAGIALSAGLAVTTLGLPVLAGTLYAARGLADIERLRLPAVLRQPRVRPEYRTPEPGAGLWRRIFVPMRDAQSWLDLAHGLVKLIVALVTFVVTVVWWAVAVAGSLYWAYDWAIPRGPDDQDLSQLLGMGDGATPRIVLNTTLGLFCLMTLPIMMRGCALLQAGFARSLLTGVAEMRNRITTLEEQKRAAVSAEASALRRLERDIHDGPQQRLVRLAMDLSRARQQLAADPDAARRTLDEAVAQTRETLDELRALSRGIAPPILVDRGLPSALAALAARALVPTELVIDPALGTPAGRLDPAVENTAYFVVAEALTNVAKHSRAASSRVEVARRVGRLEILVRDDGLGGAHLAKGHGLAGIADRVRATGGTLDVRSPAGGPTEIRAELPR</sequence>
<dbReference type="SUPFAM" id="SSF55874">
    <property type="entry name" value="ATPase domain of HSP90 chaperone/DNA topoisomerase II/histidine kinase"/>
    <property type="match status" value="1"/>
</dbReference>
<keyword evidence="9" id="KW-1133">Transmembrane helix</keyword>
<proteinExistence type="predicted"/>
<evidence type="ECO:0000259" key="10">
    <source>
        <dbReference type="Pfam" id="PF02518"/>
    </source>
</evidence>
<accession>A0A317JUI9</accession>
<dbReference type="Gene3D" id="1.20.5.1930">
    <property type="match status" value="1"/>
</dbReference>
<organism evidence="13 14">
    <name type="scientific">Micromonospora globispora</name>
    <dbReference type="NCBI Taxonomy" id="1450148"/>
    <lineage>
        <taxon>Bacteria</taxon>
        <taxon>Bacillati</taxon>
        <taxon>Actinomycetota</taxon>
        <taxon>Actinomycetes</taxon>
        <taxon>Micromonosporales</taxon>
        <taxon>Micromonosporaceae</taxon>
        <taxon>Micromonospora</taxon>
    </lineage>
</organism>
<dbReference type="Pfam" id="PF07730">
    <property type="entry name" value="HisKA_3"/>
    <property type="match status" value="1"/>
</dbReference>
<keyword evidence="9" id="KW-0812">Transmembrane</keyword>
<keyword evidence="7" id="KW-0067">ATP-binding</keyword>
<dbReference type="GO" id="GO:0000155">
    <property type="term" value="F:phosphorelay sensor kinase activity"/>
    <property type="evidence" value="ECO:0007669"/>
    <property type="project" value="InterPro"/>
</dbReference>
<dbReference type="InterPro" id="IPR003594">
    <property type="entry name" value="HATPase_dom"/>
</dbReference>
<dbReference type="EMBL" id="QGSV01000503">
    <property type="protein sequence ID" value="PWU43102.1"/>
    <property type="molecule type" value="Genomic_DNA"/>
</dbReference>
<dbReference type="EC" id="2.7.13.3" evidence="2"/>
<dbReference type="PANTHER" id="PTHR24421">
    <property type="entry name" value="NITRATE/NITRITE SENSOR PROTEIN NARX-RELATED"/>
    <property type="match status" value="1"/>
</dbReference>
<name>A0A317JUI9_9ACTN</name>
<dbReference type="GO" id="GO:0016020">
    <property type="term" value="C:membrane"/>
    <property type="evidence" value="ECO:0007669"/>
    <property type="project" value="InterPro"/>
</dbReference>
<dbReference type="Pfam" id="PF13796">
    <property type="entry name" value="Sensor"/>
    <property type="match status" value="1"/>
</dbReference>
<feature type="transmembrane region" description="Helical" evidence="9">
    <location>
        <begin position="127"/>
        <end position="153"/>
    </location>
</feature>
<keyword evidence="5" id="KW-0547">Nucleotide-binding</keyword>
<dbReference type="PANTHER" id="PTHR24421:SF10">
    <property type="entry name" value="NITRATE_NITRITE SENSOR PROTEIN NARQ"/>
    <property type="match status" value="1"/>
</dbReference>
<gene>
    <name evidence="13" type="ORF">DLJ46_33180</name>
</gene>
<keyword evidence="8" id="KW-0902">Two-component regulatory system</keyword>
<feature type="transmembrane region" description="Helical" evidence="9">
    <location>
        <begin position="180"/>
        <end position="198"/>
    </location>
</feature>
<keyword evidence="6 13" id="KW-0418">Kinase</keyword>
<feature type="transmembrane region" description="Helical" evidence="9">
    <location>
        <begin position="41"/>
        <end position="70"/>
    </location>
</feature>
<dbReference type="GO" id="GO:0046983">
    <property type="term" value="F:protein dimerization activity"/>
    <property type="evidence" value="ECO:0007669"/>
    <property type="project" value="InterPro"/>
</dbReference>
<evidence type="ECO:0000256" key="1">
    <source>
        <dbReference type="ARBA" id="ARBA00000085"/>
    </source>
</evidence>
<comment type="caution">
    <text evidence="13">The sequence shown here is derived from an EMBL/GenBank/DDBJ whole genome shotgun (WGS) entry which is preliminary data.</text>
</comment>
<feature type="domain" description="Putative sensor" evidence="12">
    <location>
        <begin position="28"/>
        <end position="213"/>
    </location>
</feature>
<evidence type="ECO:0000256" key="2">
    <source>
        <dbReference type="ARBA" id="ARBA00012438"/>
    </source>
</evidence>
<dbReference type="InterPro" id="IPR050482">
    <property type="entry name" value="Sensor_HK_TwoCompSys"/>
</dbReference>
<reference evidence="14" key="1">
    <citation type="submission" date="2018-05" db="EMBL/GenBank/DDBJ databases">
        <title>Micromonospora globispora sp. nov. and Micromonospora rugosa sp. nov., isolated from marine sediment.</title>
        <authorList>
            <person name="Carro L."/>
            <person name="Aysel V."/>
            <person name="Cetin D."/>
            <person name="Igual J.M."/>
            <person name="Klenk H.-P."/>
            <person name="Trujillo M.E."/>
            <person name="Sahin N."/>
        </authorList>
    </citation>
    <scope>NUCLEOTIDE SEQUENCE [LARGE SCALE GENOMIC DNA]</scope>
    <source>
        <strain evidence="14">S2904</strain>
    </source>
</reference>
<evidence type="ECO:0000256" key="5">
    <source>
        <dbReference type="ARBA" id="ARBA00022741"/>
    </source>
</evidence>
<evidence type="ECO:0000313" key="14">
    <source>
        <dbReference type="Proteomes" id="UP000245683"/>
    </source>
</evidence>
<evidence type="ECO:0000256" key="6">
    <source>
        <dbReference type="ARBA" id="ARBA00022777"/>
    </source>
</evidence>
<keyword evidence="4" id="KW-0808">Transferase</keyword>